<sequence>MMGKEQSRFKFSGLMSNSLFHKLKDLRSRGNRISKECSGGEATTQNSMEKSQIPRTTESFQPKPNHEEERIIKSPAPAPAPAQPNATNILHRPSYYIPTGERAEKLLPSSLSTPHKKLVIDTSVPPVPVGTIISEIKKMNTKKQLITSSSSSVPPVLECRKQSSSVPPVLECRKQSSSVPPVLECRKQSSSVPSVLECRKQSSSVLMSSNIPTACHDGRLHSVEEEDDGLEVDLLSLSPQPDRLPPILTRPRRRPAANPPGRKQSPENGSSMMQSGGRRSSPGPAGSGQQIKVRKIKSPKLGKKVMMRQQKKKRRKGLGKSFVVVKSSSDPEKDFRESMEEMIVENKLCSLRELEELLGCYLALNSTEYHHLIVKVFKQIWFHLPDYFVLQSS</sequence>
<keyword evidence="4 6" id="KW-0804">Transcription</keyword>
<evidence type="ECO:0000256" key="3">
    <source>
        <dbReference type="ARBA" id="ARBA00023015"/>
    </source>
</evidence>
<reference evidence="9 10" key="1">
    <citation type="journal article" date="2022" name="Nat. Plants">
        <title>Genomes of leafy and leafless Platanthera orchids illuminate the evolution of mycoheterotrophy.</title>
        <authorList>
            <person name="Li M.H."/>
            <person name="Liu K.W."/>
            <person name="Li Z."/>
            <person name="Lu H.C."/>
            <person name="Ye Q.L."/>
            <person name="Zhang D."/>
            <person name="Wang J.Y."/>
            <person name="Li Y.F."/>
            <person name="Zhong Z.M."/>
            <person name="Liu X."/>
            <person name="Yu X."/>
            <person name="Liu D.K."/>
            <person name="Tu X.D."/>
            <person name="Liu B."/>
            <person name="Hao Y."/>
            <person name="Liao X.Y."/>
            <person name="Jiang Y.T."/>
            <person name="Sun W.H."/>
            <person name="Chen J."/>
            <person name="Chen Y.Q."/>
            <person name="Ai Y."/>
            <person name="Zhai J.W."/>
            <person name="Wu S.S."/>
            <person name="Zhou Z."/>
            <person name="Hsiao Y.Y."/>
            <person name="Wu W.L."/>
            <person name="Chen Y.Y."/>
            <person name="Lin Y.F."/>
            <person name="Hsu J.L."/>
            <person name="Li C.Y."/>
            <person name="Wang Z.W."/>
            <person name="Zhao X."/>
            <person name="Zhong W.Y."/>
            <person name="Ma X.K."/>
            <person name="Ma L."/>
            <person name="Huang J."/>
            <person name="Chen G.Z."/>
            <person name="Huang M.Z."/>
            <person name="Huang L."/>
            <person name="Peng D.H."/>
            <person name="Luo Y.B."/>
            <person name="Zou S.Q."/>
            <person name="Chen S.P."/>
            <person name="Lan S."/>
            <person name="Tsai W.C."/>
            <person name="Van de Peer Y."/>
            <person name="Liu Z.J."/>
        </authorList>
    </citation>
    <scope>NUCLEOTIDE SEQUENCE [LARGE SCALE GENOMIC DNA]</scope>
    <source>
        <strain evidence="9">Lor287</strain>
    </source>
</reference>
<name>A0AAP0G070_9ASPA</name>
<evidence type="ECO:0000259" key="8">
    <source>
        <dbReference type="PROSITE" id="PS51754"/>
    </source>
</evidence>
<dbReference type="PANTHER" id="PTHR33057">
    <property type="entry name" value="TRANSCRIPTION REPRESSOR OFP7-RELATED"/>
    <property type="match status" value="1"/>
</dbReference>
<dbReference type="GO" id="GO:0003677">
    <property type="term" value="F:DNA binding"/>
    <property type="evidence" value="ECO:0007669"/>
    <property type="project" value="InterPro"/>
</dbReference>
<proteinExistence type="predicted"/>
<dbReference type="Pfam" id="PF13724">
    <property type="entry name" value="DNA_binding_2"/>
    <property type="match status" value="1"/>
</dbReference>
<dbReference type="InterPro" id="IPR038933">
    <property type="entry name" value="Ovate"/>
</dbReference>
<keyword evidence="3 6" id="KW-0805">Transcription regulation</keyword>
<comment type="function">
    <text evidence="6">Transcriptional repressor that regulates multiple aspects of plant growth and development.</text>
</comment>
<evidence type="ECO:0000313" key="9">
    <source>
        <dbReference type="EMBL" id="KAK8928949.1"/>
    </source>
</evidence>
<dbReference type="PROSITE" id="PS51754">
    <property type="entry name" value="OVATE"/>
    <property type="match status" value="1"/>
</dbReference>
<keyword evidence="5 6" id="KW-0539">Nucleus</keyword>
<feature type="compositionally biased region" description="Polar residues" evidence="7">
    <location>
        <begin position="41"/>
        <end position="62"/>
    </location>
</feature>
<evidence type="ECO:0000256" key="4">
    <source>
        <dbReference type="ARBA" id="ARBA00023163"/>
    </source>
</evidence>
<feature type="compositionally biased region" description="Low complexity" evidence="7">
    <location>
        <begin position="269"/>
        <end position="289"/>
    </location>
</feature>
<keyword evidence="2 6" id="KW-0678">Repressor</keyword>
<dbReference type="InterPro" id="IPR006458">
    <property type="entry name" value="Ovate_C"/>
</dbReference>
<organism evidence="9 10">
    <name type="scientific">Platanthera zijinensis</name>
    <dbReference type="NCBI Taxonomy" id="2320716"/>
    <lineage>
        <taxon>Eukaryota</taxon>
        <taxon>Viridiplantae</taxon>
        <taxon>Streptophyta</taxon>
        <taxon>Embryophyta</taxon>
        <taxon>Tracheophyta</taxon>
        <taxon>Spermatophyta</taxon>
        <taxon>Magnoliopsida</taxon>
        <taxon>Liliopsida</taxon>
        <taxon>Asparagales</taxon>
        <taxon>Orchidaceae</taxon>
        <taxon>Orchidoideae</taxon>
        <taxon>Orchideae</taxon>
        <taxon>Orchidinae</taxon>
        <taxon>Platanthera</taxon>
    </lineage>
</organism>
<keyword evidence="10" id="KW-1185">Reference proteome</keyword>
<evidence type="ECO:0000256" key="7">
    <source>
        <dbReference type="SAM" id="MobiDB-lite"/>
    </source>
</evidence>
<evidence type="ECO:0000256" key="2">
    <source>
        <dbReference type="ARBA" id="ARBA00022491"/>
    </source>
</evidence>
<dbReference type="NCBIfam" id="TIGR01568">
    <property type="entry name" value="A_thal_3678"/>
    <property type="match status" value="1"/>
</dbReference>
<comment type="caution">
    <text evidence="9">The sequence shown here is derived from an EMBL/GenBank/DDBJ whole genome shotgun (WGS) entry which is preliminary data.</text>
</comment>
<protein>
    <recommendedName>
        <fullName evidence="6">Transcription repressor</fullName>
    </recommendedName>
    <alternativeName>
        <fullName evidence="6">Ovate family protein</fullName>
    </alternativeName>
</protein>
<dbReference type="Pfam" id="PF04844">
    <property type="entry name" value="Ovate"/>
    <property type="match status" value="1"/>
</dbReference>
<accession>A0AAP0G070</accession>
<feature type="domain" description="OVATE" evidence="8">
    <location>
        <begin position="324"/>
        <end position="383"/>
    </location>
</feature>
<dbReference type="EMBL" id="JBBWWQ010000015">
    <property type="protein sequence ID" value="KAK8928949.1"/>
    <property type="molecule type" value="Genomic_DNA"/>
</dbReference>
<dbReference type="GO" id="GO:0045892">
    <property type="term" value="P:negative regulation of DNA-templated transcription"/>
    <property type="evidence" value="ECO:0007669"/>
    <property type="project" value="UniProtKB-UniRule"/>
</dbReference>
<feature type="region of interest" description="Disordered" evidence="7">
    <location>
        <begin position="234"/>
        <end position="319"/>
    </location>
</feature>
<gene>
    <name evidence="9" type="ORF">KSP39_PZI017480</name>
</gene>
<evidence type="ECO:0000256" key="1">
    <source>
        <dbReference type="ARBA" id="ARBA00004123"/>
    </source>
</evidence>
<evidence type="ECO:0000256" key="6">
    <source>
        <dbReference type="RuleBase" id="RU367028"/>
    </source>
</evidence>
<dbReference type="Proteomes" id="UP001418222">
    <property type="component" value="Unassembled WGS sequence"/>
</dbReference>
<dbReference type="InterPro" id="IPR025830">
    <property type="entry name" value="DNA_bnd_dom_ovate"/>
</dbReference>
<evidence type="ECO:0000313" key="10">
    <source>
        <dbReference type="Proteomes" id="UP001418222"/>
    </source>
</evidence>
<evidence type="ECO:0000256" key="5">
    <source>
        <dbReference type="ARBA" id="ARBA00023242"/>
    </source>
</evidence>
<comment type="subcellular location">
    <subcellularLocation>
        <location evidence="1 6">Nucleus</location>
    </subcellularLocation>
</comment>
<dbReference type="GO" id="GO:0005634">
    <property type="term" value="C:nucleus"/>
    <property type="evidence" value="ECO:0007669"/>
    <property type="project" value="UniProtKB-SubCell"/>
</dbReference>
<dbReference type="PANTHER" id="PTHR33057:SF151">
    <property type="entry name" value="TRANSCRIPTION REPRESSOR OFP1"/>
    <property type="match status" value="1"/>
</dbReference>
<feature type="region of interest" description="Disordered" evidence="7">
    <location>
        <begin position="25"/>
        <end position="87"/>
    </location>
</feature>
<dbReference type="AlphaFoldDB" id="A0AAP0G070"/>
<feature type="compositionally biased region" description="Basic residues" evidence="7">
    <location>
        <begin position="292"/>
        <end position="318"/>
    </location>
</feature>